<feature type="domain" description="Fimbrial-type adhesion" evidence="2">
    <location>
        <begin position="32"/>
        <end position="180"/>
    </location>
</feature>
<dbReference type="PANTHER" id="PTHR33420:SF26">
    <property type="entry name" value="FIMBRIAL SUBUNIT"/>
    <property type="match status" value="1"/>
</dbReference>
<accession>A0A5Y5TD78</accession>
<dbReference type="SUPFAM" id="SSF49401">
    <property type="entry name" value="Bacterial adhesins"/>
    <property type="match status" value="1"/>
</dbReference>
<evidence type="ECO:0000256" key="1">
    <source>
        <dbReference type="SAM" id="SignalP"/>
    </source>
</evidence>
<reference evidence="3" key="1">
    <citation type="submission" date="2019-08" db="EMBL/GenBank/DDBJ databases">
        <authorList>
            <consortium name="PulseNet: The National Subtyping Network for Foodborne Disease Surveillance"/>
            <person name="Tarr C.L."/>
            <person name="Trees E."/>
            <person name="Katz L.S."/>
            <person name="Carleton-Romer H.A."/>
            <person name="Stroika S."/>
            <person name="Kucerova Z."/>
            <person name="Roache K.F."/>
            <person name="Sabol A.L."/>
            <person name="Besser J."/>
            <person name="Gerner-Smidt P."/>
        </authorList>
    </citation>
    <scope>NUCLEOTIDE SEQUENCE</scope>
    <source>
        <strain evidence="3">PNUSAS086289</strain>
    </source>
</reference>
<feature type="signal peptide" evidence="1">
    <location>
        <begin position="1"/>
        <end position="26"/>
    </location>
</feature>
<dbReference type="InterPro" id="IPR036937">
    <property type="entry name" value="Adhesion_dom_fimbrial_sf"/>
</dbReference>
<proteinExistence type="predicted"/>
<dbReference type="PANTHER" id="PTHR33420">
    <property type="entry name" value="FIMBRIAL SUBUNIT ELFA-RELATED"/>
    <property type="match status" value="1"/>
</dbReference>
<gene>
    <name evidence="3" type="ORF">FRL26_08905</name>
</gene>
<dbReference type="RefSeq" id="WP_149027960.1">
    <property type="nucleotide sequence ID" value="NZ_BIMS01000012.1"/>
</dbReference>
<feature type="chain" id="PRO_5026167253" evidence="1">
    <location>
        <begin position="27"/>
        <end position="181"/>
    </location>
</feature>
<keyword evidence="1" id="KW-0732">Signal</keyword>
<dbReference type="GO" id="GO:0043709">
    <property type="term" value="P:cell adhesion involved in single-species biofilm formation"/>
    <property type="evidence" value="ECO:0007669"/>
    <property type="project" value="TreeGrafter"/>
</dbReference>
<dbReference type="AlphaFoldDB" id="A0A5Y5TD78"/>
<dbReference type="InterPro" id="IPR000259">
    <property type="entry name" value="Adhesion_dom_fimbrial"/>
</dbReference>
<dbReference type="InterPro" id="IPR005430">
    <property type="entry name" value="P_pili_tip_PapF"/>
</dbReference>
<organism evidence="3">
    <name type="scientific">Salmonella enterica</name>
    <name type="common">Salmonella choleraesuis</name>
    <dbReference type="NCBI Taxonomy" id="28901"/>
    <lineage>
        <taxon>Bacteria</taxon>
        <taxon>Pseudomonadati</taxon>
        <taxon>Pseudomonadota</taxon>
        <taxon>Gammaproteobacteria</taxon>
        <taxon>Enterobacterales</taxon>
        <taxon>Enterobacteriaceae</taxon>
        <taxon>Salmonella</taxon>
    </lineage>
</organism>
<protein>
    <submittedName>
        <fullName evidence="3">Fimbrial protein</fullName>
    </submittedName>
</protein>
<sequence length="181" mass="18885">MNILKKNMPQMLGGGLLLLLTGSVSAVDVTVNITGEIVIPPCTVNNGQTIEVNFGDVPVSDVTNSRYRQKKDVTVTCTYYQGTPYIKITGTQLTGAGTHVLRTNISNFGIALYQGDGVGTPLILGNGTSNGNEYIGYPVNSGLNGAPSGIFTFTATPFKTGSTELSAGAFSATASMSITYM</sequence>
<dbReference type="GO" id="GO:0009289">
    <property type="term" value="C:pilus"/>
    <property type="evidence" value="ECO:0007669"/>
    <property type="project" value="InterPro"/>
</dbReference>
<dbReference type="Pfam" id="PF00419">
    <property type="entry name" value="Fimbrial"/>
    <property type="match status" value="1"/>
</dbReference>
<name>A0A5Y5TD78_SALER</name>
<dbReference type="EMBL" id="AAJCCP010000007">
    <property type="protein sequence ID" value="ECK5213802.1"/>
    <property type="molecule type" value="Genomic_DNA"/>
</dbReference>
<dbReference type="InterPro" id="IPR050263">
    <property type="entry name" value="Bact_Fimbrial_Adh_Pro"/>
</dbReference>
<dbReference type="InterPro" id="IPR008966">
    <property type="entry name" value="Adhesion_dom_sf"/>
</dbReference>
<dbReference type="Gene3D" id="2.60.40.1090">
    <property type="entry name" value="Fimbrial-type adhesion domain"/>
    <property type="match status" value="1"/>
</dbReference>
<evidence type="ECO:0000259" key="2">
    <source>
        <dbReference type="Pfam" id="PF00419"/>
    </source>
</evidence>
<dbReference type="PRINTS" id="PR01613">
    <property type="entry name" value="FIMBRIALPAPF"/>
</dbReference>
<evidence type="ECO:0000313" key="3">
    <source>
        <dbReference type="EMBL" id="ECK5213802.1"/>
    </source>
</evidence>
<comment type="caution">
    <text evidence="3">The sequence shown here is derived from an EMBL/GenBank/DDBJ whole genome shotgun (WGS) entry which is preliminary data.</text>
</comment>